<reference evidence="3" key="1">
    <citation type="submission" date="2022-11" db="UniProtKB">
        <authorList>
            <consortium name="WormBaseParasite"/>
        </authorList>
    </citation>
    <scope>IDENTIFICATION</scope>
</reference>
<protein>
    <submittedName>
        <fullName evidence="3">Uncharacterized protein</fullName>
    </submittedName>
</protein>
<accession>A0A914EMH5</accession>
<dbReference type="Proteomes" id="UP000887540">
    <property type="component" value="Unplaced"/>
</dbReference>
<evidence type="ECO:0000313" key="2">
    <source>
        <dbReference type="Proteomes" id="UP000887540"/>
    </source>
</evidence>
<evidence type="ECO:0000256" key="1">
    <source>
        <dbReference type="SAM" id="MobiDB-lite"/>
    </source>
</evidence>
<feature type="compositionally biased region" description="Polar residues" evidence="1">
    <location>
        <begin position="1"/>
        <end position="19"/>
    </location>
</feature>
<feature type="region of interest" description="Disordered" evidence="1">
    <location>
        <begin position="1"/>
        <end position="39"/>
    </location>
</feature>
<sequence length="100" mass="11245">MQNKRTNPYPVSNCPSVNSRHPCHRGPGPSTNARSMDEVPVTFDIPSKYTIDERGKQDISIATTEDVNDSDNDMTDLETLLDALDQFHIISDEKFDGFDE</sequence>
<dbReference type="WBParaSite" id="ACRNAN_scaffold9567.g13384.t1">
    <property type="protein sequence ID" value="ACRNAN_scaffold9567.g13384.t1"/>
    <property type="gene ID" value="ACRNAN_scaffold9567.g13384"/>
</dbReference>
<organism evidence="2 3">
    <name type="scientific">Acrobeloides nanus</name>
    <dbReference type="NCBI Taxonomy" id="290746"/>
    <lineage>
        <taxon>Eukaryota</taxon>
        <taxon>Metazoa</taxon>
        <taxon>Ecdysozoa</taxon>
        <taxon>Nematoda</taxon>
        <taxon>Chromadorea</taxon>
        <taxon>Rhabditida</taxon>
        <taxon>Tylenchina</taxon>
        <taxon>Cephalobomorpha</taxon>
        <taxon>Cephaloboidea</taxon>
        <taxon>Cephalobidae</taxon>
        <taxon>Acrobeloides</taxon>
    </lineage>
</organism>
<evidence type="ECO:0000313" key="3">
    <source>
        <dbReference type="WBParaSite" id="ACRNAN_scaffold9567.g13384.t1"/>
    </source>
</evidence>
<proteinExistence type="predicted"/>
<keyword evidence="2" id="KW-1185">Reference proteome</keyword>
<name>A0A914EMH5_9BILA</name>
<dbReference type="AlphaFoldDB" id="A0A914EMH5"/>